<dbReference type="GO" id="GO:0000502">
    <property type="term" value="C:proteasome complex"/>
    <property type="evidence" value="ECO:0007669"/>
    <property type="project" value="UniProtKB-KW"/>
</dbReference>
<sequence>MEDERGASPPGSVSVEAAGGDRISLHQFCGRLAEQLVHFHAMRLQGSLFLWVGEAPQLCNLAVAMCTPRDSIPASTLLLGDTSDNTSNSLAQRLASKTKKQIFVSYNIKNTDSNFILLVENRIKEEMKAFPEKF</sequence>
<proteinExistence type="predicted"/>
<keyword evidence="1" id="KW-1185">Reference proteome</keyword>
<keyword evidence="2" id="KW-0647">Proteasome</keyword>
<dbReference type="InterPro" id="IPR032157">
    <property type="entry name" value="PAC4"/>
</dbReference>
<name>A0ABM1L9N1_GEKJA</name>
<evidence type="ECO:0000313" key="2">
    <source>
        <dbReference type="RefSeq" id="XP_015282668.1"/>
    </source>
</evidence>
<dbReference type="Pfam" id="PF16093">
    <property type="entry name" value="PAC4"/>
    <property type="match status" value="1"/>
</dbReference>
<dbReference type="PANTHER" id="PTHR33559">
    <property type="entry name" value="PROTEASOME ASSEMBLY CHAPERONE 4"/>
    <property type="match status" value="1"/>
</dbReference>
<dbReference type="RefSeq" id="XP_015282668.1">
    <property type="nucleotide sequence ID" value="XM_015427182.1"/>
</dbReference>
<protein>
    <submittedName>
        <fullName evidence="2">Proteasome assembly chaperone 4</fullName>
    </submittedName>
</protein>
<dbReference type="Proteomes" id="UP000694871">
    <property type="component" value="Unplaced"/>
</dbReference>
<reference evidence="2" key="1">
    <citation type="submission" date="2025-08" db="UniProtKB">
        <authorList>
            <consortium name="RefSeq"/>
        </authorList>
    </citation>
    <scope>IDENTIFICATION</scope>
</reference>
<dbReference type="GeneID" id="107123838"/>
<dbReference type="PANTHER" id="PTHR33559:SF1">
    <property type="entry name" value="PROTEASOME ASSEMBLY CHAPERONE 4"/>
    <property type="match status" value="1"/>
</dbReference>
<organism evidence="1 2">
    <name type="scientific">Gekko japonicus</name>
    <name type="common">Schlegel's Japanese gecko</name>
    <dbReference type="NCBI Taxonomy" id="146911"/>
    <lineage>
        <taxon>Eukaryota</taxon>
        <taxon>Metazoa</taxon>
        <taxon>Chordata</taxon>
        <taxon>Craniata</taxon>
        <taxon>Vertebrata</taxon>
        <taxon>Euteleostomi</taxon>
        <taxon>Lepidosauria</taxon>
        <taxon>Squamata</taxon>
        <taxon>Bifurcata</taxon>
        <taxon>Gekkota</taxon>
        <taxon>Gekkonidae</taxon>
        <taxon>Gekkoninae</taxon>
        <taxon>Gekko</taxon>
    </lineage>
</organism>
<accession>A0ABM1L9N1</accession>
<gene>
    <name evidence="2" type="primary">PSMG4</name>
</gene>
<evidence type="ECO:0000313" key="1">
    <source>
        <dbReference type="Proteomes" id="UP000694871"/>
    </source>
</evidence>